<reference evidence="1 2" key="1">
    <citation type="submission" date="2019-03" db="EMBL/GenBank/DDBJ databases">
        <title>Single cell metagenomics reveals metabolic interactions within the superorganism composed of flagellate Streblomastix strix and complex community of Bacteroidetes bacteria on its surface.</title>
        <authorList>
            <person name="Treitli S.C."/>
            <person name="Kolisko M."/>
            <person name="Husnik F."/>
            <person name="Keeling P."/>
            <person name="Hampl V."/>
        </authorList>
    </citation>
    <scope>NUCLEOTIDE SEQUENCE [LARGE SCALE GENOMIC DNA]</scope>
    <source>
        <strain evidence="1">ST1C</strain>
    </source>
</reference>
<gene>
    <name evidence="1" type="ORF">EZS28_032230</name>
</gene>
<organism evidence="1 2">
    <name type="scientific">Streblomastix strix</name>
    <dbReference type="NCBI Taxonomy" id="222440"/>
    <lineage>
        <taxon>Eukaryota</taxon>
        <taxon>Metamonada</taxon>
        <taxon>Preaxostyla</taxon>
        <taxon>Oxymonadida</taxon>
        <taxon>Streblomastigidae</taxon>
        <taxon>Streblomastix</taxon>
    </lineage>
</organism>
<evidence type="ECO:0000313" key="2">
    <source>
        <dbReference type="Proteomes" id="UP000324800"/>
    </source>
</evidence>
<name>A0A5J4UPI7_9EUKA</name>
<proteinExistence type="predicted"/>
<dbReference type="EMBL" id="SNRW01013764">
    <property type="protein sequence ID" value="KAA6372243.1"/>
    <property type="molecule type" value="Genomic_DNA"/>
</dbReference>
<evidence type="ECO:0000313" key="1">
    <source>
        <dbReference type="EMBL" id="KAA6372243.1"/>
    </source>
</evidence>
<protein>
    <submittedName>
        <fullName evidence="1">Uncharacterized protein</fullName>
    </submittedName>
</protein>
<dbReference type="Proteomes" id="UP000324800">
    <property type="component" value="Unassembled WGS sequence"/>
</dbReference>
<comment type="caution">
    <text evidence="1">The sequence shown here is derived from an EMBL/GenBank/DDBJ whole genome shotgun (WGS) entry which is preliminary data.</text>
</comment>
<dbReference type="SUPFAM" id="SSF48371">
    <property type="entry name" value="ARM repeat"/>
    <property type="match status" value="1"/>
</dbReference>
<dbReference type="InterPro" id="IPR016024">
    <property type="entry name" value="ARM-type_fold"/>
</dbReference>
<accession>A0A5J4UPI7</accession>
<dbReference type="AlphaFoldDB" id="A0A5J4UPI7"/>
<sequence>MTECDGINKIYELFKRKLNKDITDTSAIIIGLLFKAREITQSKIKKDIIKHLKTLVNDEDEWVKDTSRRKLQDLAQNEVNKAEIEKDGFVIPT</sequence>